<dbReference type="PROSITE" id="PS50987">
    <property type="entry name" value="HTH_ARSR_2"/>
    <property type="match status" value="1"/>
</dbReference>
<dbReference type="SMART" id="SM00418">
    <property type="entry name" value="HTH_ARSR"/>
    <property type="match status" value="1"/>
</dbReference>
<dbReference type="InterPro" id="IPR001845">
    <property type="entry name" value="HTH_ArsR_DNA-bd_dom"/>
</dbReference>
<dbReference type="SUPFAM" id="SSF46785">
    <property type="entry name" value="Winged helix' DNA-binding domain"/>
    <property type="match status" value="1"/>
</dbReference>
<feature type="domain" description="HTH arsR-type" evidence="1">
    <location>
        <begin position="6"/>
        <end position="99"/>
    </location>
</feature>
<organism evidence="2 3">
    <name type="scientific">Frondihabitans sucicola</name>
    <dbReference type="NCBI Taxonomy" id="1268041"/>
    <lineage>
        <taxon>Bacteria</taxon>
        <taxon>Bacillati</taxon>
        <taxon>Actinomycetota</taxon>
        <taxon>Actinomycetes</taxon>
        <taxon>Micrococcales</taxon>
        <taxon>Microbacteriaceae</taxon>
        <taxon>Frondihabitans</taxon>
    </lineage>
</organism>
<dbReference type="EMBL" id="AP027732">
    <property type="protein sequence ID" value="BDZ52174.1"/>
    <property type="molecule type" value="Genomic_DNA"/>
</dbReference>
<proteinExistence type="predicted"/>
<evidence type="ECO:0000313" key="2">
    <source>
        <dbReference type="EMBL" id="BDZ52174.1"/>
    </source>
</evidence>
<dbReference type="InterPro" id="IPR036390">
    <property type="entry name" value="WH_DNA-bd_sf"/>
</dbReference>
<dbReference type="PRINTS" id="PR00778">
    <property type="entry name" value="HTHARSR"/>
</dbReference>
<dbReference type="CDD" id="cd00090">
    <property type="entry name" value="HTH_ARSR"/>
    <property type="match status" value="1"/>
</dbReference>
<accession>A0ABN6Y4E5</accession>
<evidence type="ECO:0000259" key="1">
    <source>
        <dbReference type="PROSITE" id="PS50987"/>
    </source>
</evidence>
<sequence>MTDYPIPAMDDVELVEVLRAVADPIRLHIVGVLADGEAHPKTVDDWGVDVTKSTMSHHFKILRESGLTRTLVEGRTHCIQLRRVELDEKFPGLVDALTR</sequence>
<dbReference type="InterPro" id="IPR011991">
    <property type="entry name" value="ArsR-like_HTH"/>
</dbReference>
<dbReference type="Gene3D" id="1.10.10.10">
    <property type="entry name" value="Winged helix-like DNA-binding domain superfamily/Winged helix DNA-binding domain"/>
    <property type="match status" value="1"/>
</dbReference>
<dbReference type="RefSeq" id="WP_286344799.1">
    <property type="nucleotide sequence ID" value="NZ_AP027732.1"/>
</dbReference>
<evidence type="ECO:0000313" key="3">
    <source>
        <dbReference type="Proteomes" id="UP001321486"/>
    </source>
</evidence>
<protein>
    <submittedName>
        <fullName evidence="2">Transcriptional regulator</fullName>
    </submittedName>
</protein>
<keyword evidence="3" id="KW-1185">Reference proteome</keyword>
<dbReference type="Proteomes" id="UP001321486">
    <property type="component" value="Chromosome"/>
</dbReference>
<gene>
    <name evidence="2" type="ORF">GCM10025867_44150</name>
</gene>
<dbReference type="InterPro" id="IPR036388">
    <property type="entry name" value="WH-like_DNA-bd_sf"/>
</dbReference>
<name>A0ABN6Y4E5_9MICO</name>
<reference evidence="3" key="1">
    <citation type="journal article" date="2019" name="Int. J. Syst. Evol. Microbiol.">
        <title>The Global Catalogue of Microorganisms (GCM) 10K type strain sequencing project: providing services to taxonomists for standard genome sequencing and annotation.</title>
        <authorList>
            <consortium name="The Broad Institute Genomics Platform"/>
            <consortium name="The Broad Institute Genome Sequencing Center for Infectious Disease"/>
            <person name="Wu L."/>
            <person name="Ma J."/>
        </authorList>
    </citation>
    <scope>NUCLEOTIDE SEQUENCE [LARGE SCALE GENOMIC DNA]</scope>
    <source>
        <strain evidence="3">NBRC 108728</strain>
    </source>
</reference>